<dbReference type="PANTHER" id="PTHR34475">
    <property type="match status" value="1"/>
</dbReference>
<dbReference type="PANTHER" id="PTHR34475:SF1">
    <property type="entry name" value="CYTOSKELETON PROTEIN RODZ"/>
    <property type="match status" value="1"/>
</dbReference>
<dbReference type="RefSeq" id="WP_204518291.1">
    <property type="nucleotide sequence ID" value="NZ_BAABIN010000002.1"/>
</dbReference>
<keyword evidence="2" id="KW-0812">Transmembrane</keyword>
<accession>A0A938Y2P7</accession>
<sequence length="306" mass="33890">MSELGQVLQTAREEKGISLDDIQKITKIQRRYLEAIERGHFHLLPGHFYARAFIKSYAEAVGLDPNDVLSHFQSEIPAQPPQEQIERLRRRRVASASEKLQAGRWVTRSLLILFVLLIVGVIYMAAVNNNNLTAPPIAGNTDAQLPDVQNPTNNPAGATTPPAATQPAQPAQPMQPVEPSPIVETPVEQEKPTLLLESQKSSMYNYVLSAGDKLTIKLTAARGDCWLQVRDKARGKKYEEVTMRKGDEKTVELPVNTAYMVLGKPTSLDITINDVPLDASALKHFPSYVQIKVAETPQQTNTPQQP</sequence>
<dbReference type="InterPro" id="IPR050400">
    <property type="entry name" value="Bact_Cytoskel_RodZ"/>
</dbReference>
<feature type="transmembrane region" description="Helical" evidence="2">
    <location>
        <begin position="105"/>
        <end position="126"/>
    </location>
</feature>
<dbReference type="AlphaFoldDB" id="A0A938Y2P7"/>
<dbReference type="InterPro" id="IPR001387">
    <property type="entry name" value="Cro/C1-type_HTH"/>
</dbReference>
<evidence type="ECO:0000256" key="1">
    <source>
        <dbReference type="SAM" id="MobiDB-lite"/>
    </source>
</evidence>
<feature type="compositionally biased region" description="Low complexity" evidence="1">
    <location>
        <begin position="149"/>
        <end position="175"/>
    </location>
</feature>
<feature type="domain" description="Cytoskeleton protein RodZ-like C-terminal" evidence="3">
    <location>
        <begin position="221"/>
        <end position="281"/>
    </location>
</feature>
<reference evidence="4" key="1">
    <citation type="submission" date="2021-01" db="EMBL/GenBank/DDBJ databases">
        <title>Genomic Encyclopedia of Type Strains, Phase IV (KMG-IV): sequencing the most valuable type-strain genomes for metagenomic binning, comparative biology and taxonomic classification.</title>
        <authorList>
            <person name="Goeker M."/>
        </authorList>
    </citation>
    <scope>NUCLEOTIDE SEQUENCE</scope>
    <source>
        <strain evidence="4">DSM 25523</strain>
    </source>
</reference>
<dbReference type="Proteomes" id="UP000717624">
    <property type="component" value="Unassembled WGS sequence"/>
</dbReference>
<protein>
    <submittedName>
        <fullName evidence="4">Cytoskeletal protein RodZ</fullName>
    </submittedName>
</protein>
<dbReference type="Gene3D" id="1.10.260.40">
    <property type="entry name" value="lambda repressor-like DNA-binding domains"/>
    <property type="match status" value="1"/>
</dbReference>
<dbReference type="GO" id="GO:0003677">
    <property type="term" value="F:DNA binding"/>
    <property type="evidence" value="ECO:0007669"/>
    <property type="project" value="InterPro"/>
</dbReference>
<dbReference type="SUPFAM" id="SSF47413">
    <property type="entry name" value="lambda repressor-like DNA-binding domains"/>
    <property type="match status" value="1"/>
</dbReference>
<dbReference type="EMBL" id="JAFBEB010000006">
    <property type="protein sequence ID" value="MBM7590547.1"/>
    <property type="molecule type" value="Genomic_DNA"/>
</dbReference>
<evidence type="ECO:0000313" key="5">
    <source>
        <dbReference type="Proteomes" id="UP000717624"/>
    </source>
</evidence>
<dbReference type="Pfam" id="PF13413">
    <property type="entry name" value="HTH_25"/>
    <property type="match status" value="1"/>
</dbReference>
<dbReference type="InterPro" id="IPR010982">
    <property type="entry name" value="Lambda_DNA-bd_dom_sf"/>
</dbReference>
<keyword evidence="2" id="KW-0472">Membrane</keyword>
<gene>
    <name evidence="4" type="ORF">JOD01_002151</name>
</gene>
<name>A0A938Y2P7_9BACL</name>
<dbReference type="Pfam" id="PF13464">
    <property type="entry name" value="RodZ_C"/>
    <property type="match status" value="1"/>
</dbReference>
<dbReference type="CDD" id="cd00093">
    <property type="entry name" value="HTH_XRE"/>
    <property type="match status" value="1"/>
</dbReference>
<dbReference type="InterPro" id="IPR025194">
    <property type="entry name" value="RodZ-like_C"/>
</dbReference>
<keyword evidence="5" id="KW-1185">Reference proteome</keyword>
<proteinExistence type="predicted"/>
<evidence type="ECO:0000313" key="4">
    <source>
        <dbReference type="EMBL" id="MBM7590547.1"/>
    </source>
</evidence>
<feature type="region of interest" description="Disordered" evidence="1">
    <location>
        <begin position="142"/>
        <end position="180"/>
    </location>
</feature>
<keyword evidence="2" id="KW-1133">Transmembrane helix</keyword>
<organism evidence="4 5">
    <name type="scientific">Brevibacillus fulvus</name>
    <dbReference type="NCBI Taxonomy" id="1125967"/>
    <lineage>
        <taxon>Bacteria</taxon>
        <taxon>Bacillati</taxon>
        <taxon>Bacillota</taxon>
        <taxon>Bacilli</taxon>
        <taxon>Bacillales</taxon>
        <taxon>Paenibacillaceae</taxon>
        <taxon>Brevibacillus</taxon>
    </lineage>
</organism>
<evidence type="ECO:0000256" key="2">
    <source>
        <dbReference type="SAM" id="Phobius"/>
    </source>
</evidence>
<evidence type="ECO:0000259" key="3">
    <source>
        <dbReference type="Pfam" id="PF13464"/>
    </source>
</evidence>
<comment type="caution">
    <text evidence="4">The sequence shown here is derived from an EMBL/GenBank/DDBJ whole genome shotgun (WGS) entry which is preliminary data.</text>
</comment>